<dbReference type="SMART" id="SM00382">
    <property type="entry name" value="AAA"/>
    <property type="match status" value="1"/>
</dbReference>
<dbReference type="Gene3D" id="3.40.50.300">
    <property type="entry name" value="P-loop containing nucleotide triphosphate hydrolases"/>
    <property type="match status" value="1"/>
</dbReference>
<dbReference type="AlphaFoldDB" id="D4LDT6"/>
<dbReference type="PATRIC" id="fig|213810.4.peg.1599"/>
<dbReference type="InterPro" id="IPR003593">
    <property type="entry name" value="AAA+_ATPase"/>
</dbReference>
<dbReference type="NCBIfam" id="NF005992">
    <property type="entry name" value="PRK08116.1"/>
    <property type="match status" value="1"/>
</dbReference>
<reference evidence="2" key="1">
    <citation type="submission" date="2010-03" db="EMBL/GenBank/DDBJ databases">
        <title>The genome sequence of Ruminococcus sp. 18P13.</title>
        <authorList>
            <consortium name="metaHIT consortium -- http://www.metahit.eu/"/>
            <person name="Pajon A."/>
            <person name="Turner K."/>
            <person name="Parkhill J."/>
            <person name="Bernalier A."/>
        </authorList>
    </citation>
    <scope>NUCLEOTIDE SEQUENCE [LARGE SCALE GENOMIC DNA]</scope>
    <source>
        <strain evidence="2">Type strain: 18P13</strain>
    </source>
</reference>
<dbReference type="HOGENOM" id="CLU_062999_3_2_9"/>
<dbReference type="Proteomes" id="UP000007054">
    <property type="component" value="Chromosome"/>
</dbReference>
<evidence type="ECO:0000259" key="1">
    <source>
        <dbReference type="SMART" id="SM00382"/>
    </source>
</evidence>
<dbReference type="GO" id="GO:0005524">
    <property type="term" value="F:ATP binding"/>
    <property type="evidence" value="ECO:0007669"/>
    <property type="project" value="InterPro"/>
</dbReference>
<sequence length="280" mass="31758">MSEFERMLLGFSANVAKAMEHGDSDYLENGLVHCGKCHTPKQANITIGENSAIVWCLCKCAEEQQKREDAERHAAMRKAESDRNRQSMICDRKLLGATFEGSTPSARDTHAFKVCEKYCDKWQEVKENSYGLYIYGNPGCGKTFLTACMANRLIDGGERVLMTSLPRIINDIFAAEDKNAVIRRAVSVPLLILDDFGTEQQSAYNMSQVYRIIDDRYNANKPLIITSNIDFDQIVRPQNVQQKQIYSRIVDMCTPVKVEGAWRMRQGMQKSKELHDLLGV</sequence>
<dbReference type="GeneID" id="83157117"/>
<dbReference type="PANTHER" id="PTHR30050:SF4">
    <property type="entry name" value="ATP-BINDING PROTEIN RV3427C IN INSERTION SEQUENCE-RELATED"/>
    <property type="match status" value="1"/>
</dbReference>
<keyword evidence="3" id="KW-1185">Reference proteome</keyword>
<dbReference type="RefSeq" id="WP_015558687.1">
    <property type="nucleotide sequence ID" value="NC_021039.1"/>
</dbReference>
<dbReference type="BioCyc" id="RCHA213810:RUM_RS12145-MONOMER"/>
<dbReference type="GO" id="GO:0006260">
    <property type="term" value="P:DNA replication"/>
    <property type="evidence" value="ECO:0007669"/>
    <property type="project" value="TreeGrafter"/>
</dbReference>
<evidence type="ECO:0000313" key="3">
    <source>
        <dbReference type="Proteomes" id="UP000007054"/>
    </source>
</evidence>
<dbReference type="InterPro" id="IPR027417">
    <property type="entry name" value="P-loop_NTPase"/>
</dbReference>
<dbReference type="Pfam" id="PF01695">
    <property type="entry name" value="IstB_IS21"/>
    <property type="match status" value="1"/>
</dbReference>
<dbReference type="InterPro" id="IPR002611">
    <property type="entry name" value="IstB_ATP-bd"/>
</dbReference>
<dbReference type="EMBL" id="FP929052">
    <property type="protein sequence ID" value="CBL17781.1"/>
    <property type="molecule type" value="Genomic_DNA"/>
</dbReference>
<dbReference type="SUPFAM" id="SSF52540">
    <property type="entry name" value="P-loop containing nucleoside triphosphate hydrolases"/>
    <property type="match status" value="1"/>
</dbReference>
<accession>D4LDT6</accession>
<name>D4LDT6_RUMC1</name>
<dbReference type="STRING" id="213810.RUM_17090"/>
<protein>
    <submittedName>
        <fullName evidence="2">DNA replication protein</fullName>
    </submittedName>
</protein>
<dbReference type="CDD" id="cd00009">
    <property type="entry name" value="AAA"/>
    <property type="match status" value="1"/>
</dbReference>
<gene>
    <name evidence="2" type="ordered locus">RUM_17090</name>
</gene>
<proteinExistence type="predicted"/>
<evidence type="ECO:0000313" key="2">
    <source>
        <dbReference type="EMBL" id="CBL17781.1"/>
    </source>
</evidence>
<feature type="domain" description="AAA+ ATPase" evidence="1">
    <location>
        <begin position="128"/>
        <end position="250"/>
    </location>
</feature>
<dbReference type="PANTHER" id="PTHR30050">
    <property type="entry name" value="CHROMOSOMAL REPLICATION INITIATOR PROTEIN DNAA"/>
    <property type="match status" value="1"/>
</dbReference>
<reference evidence="2" key="2">
    <citation type="submission" date="2010-03" db="EMBL/GenBank/DDBJ databases">
        <authorList>
            <person name="Pajon A."/>
        </authorList>
    </citation>
    <scope>NUCLEOTIDE SEQUENCE</scope>
    <source>
        <strain evidence="2">Type strain: 18P13</strain>
    </source>
</reference>
<organism evidence="2 3">
    <name type="scientific">Ruminococcus champanellensis (strain DSM 18848 / JCM 17042 / KCTC 15320 / 18P13)</name>
    <dbReference type="NCBI Taxonomy" id="213810"/>
    <lineage>
        <taxon>Bacteria</taxon>
        <taxon>Bacillati</taxon>
        <taxon>Bacillota</taxon>
        <taxon>Clostridia</taxon>
        <taxon>Eubacteriales</taxon>
        <taxon>Oscillospiraceae</taxon>
        <taxon>Ruminococcus</taxon>
    </lineage>
</organism>
<dbReference type="KEGG" id="rch:RUM_17090"/>